<dbReference type="InterPro" id="IPR010374">
    <property type="entry name" value="DUF969"/>
</dbReference>
<reference evidence="2 3" key="1">
    <citation type="submission" date="2018-01" db="EMBL/GenBank/DDBJ databases">
        <title>Genomic Sequence of Chromobacterium MWU13-2610 from wild cranberry bogs within the Cape Cod National Seashore.</title>
        <authorList>
            <person name="O'Hara-Hanley K."/>
            <person name="Soby S."/>
            <person name="Harrison A."/>
        </authorList>
    </citation>
    <scope>NUCLEOTIDE SEQUENCE [LARGE SCALE GENOMIC DNA]</scope>
    <source>
        <strain evidence="2 3">MWU13-2610</strain>
    </source>
</reference>
<feature type="transmembrane region" description="Helical" evidence="1">
    <location>
        <begin position="197"/>
        <end position="217"/>
    </location>
</feature>
<keyword evidence="3" id="KW-1185">Reference proteome</keyword>
<protein>
    <submittedName>
        <fullName evidence="2">DUF969 domain-containing protein</fullName>
    </submittedName>
</protein>
<feature type="transmembrane region" description="Helical" evidence="1">
    <location>
        <begin position="6"/>
        <end position="22"/>
    </location>
</feature>
<feature type="transmembrane region" description="Helical" evidence="1">
    <location>
        <begin position="163"/>
        <end position="185"/>
    </location>
</feature>
<evidence type="ECO:0000313" key="3">
    <source>
        <dbReference type="Proteomes" id="UP000236416"/>
    </source>
</evidence>
<organism evidence="2 3">
    <name type="scientific">Chromobacterium sinusclupearum</name>
    <dbReference type="NCBI Taxonomy" id="2077146"/>
    <lineage>
        <taxon>Bacteria</taxon>
        <taxon>Pseudomonadati</taxon>
        <taxon>Pseudomonadota</taxon>
        <taxon>Betaproteobacteria</taxon>
        <taxon>Neisseriales</taxon>
        <taxon>Chromobacteriaceae</taxon>
        <taxon>Chromobacterium</taxon>
    </lineage>
</organism>
<feature type="transmembrane region" description="Helical" evidence="1">
    <location>
        <begin position="27"/>
        <end position="50"/>
    </location>
</feature>
<dbReference type="RefSeq" id="WP_103321976.1">
    <property type="nucleotide sequence ID" value="NZ_PPTF01000107.1"/>
</dbReference>
<feature type="transmembrane region" description="Helical" evidence="1">
    <location>
        <begin position="62"/>
        <end position="81"/>
    </location>
</feature>
<name>A0A2K4MI13_9NEIS</name>
<evidence type="ECO:0000313" key="2">
    <source>
        <dbReference type="EMBL" id="POA96726.1"/>
    </source>
</evidence>
<keyword evidence="1" id="KW-1133">Transmembrane helix</keyword>
<comment type="caution">
    <text evidence="2">The sequence shown here is derived from an EMBL/GenBank/DDBJ whole genome shotgun (WGS) entry which is preliminary data.</text>
</comment>
<keyword evidence="1" id="KW-0812">Transmembrane</keyword>
<accession>A0A2K4MI13</accession>
<evidence type="ECO:0000256" key="1">
    <source>
        <dbReference type="SAM" id="Phobius"/>
    </source>
</evidence>
<dbReference type="Proteomes" id="UP000236416">
    <property type="component" value="Unassembled WGS sequence"/>
</dbReference>
<sequence>MDQAVNLWPLLGIAVVVIGFVLRFNSLLVVCAAGIVTGLASGIKPLPLLAEFGHGFMKTRNLTMIVLLVLPVVGLMERHGLREQARELVRKMRNATVGHLLVVYLLVREISAALGLTGLGGHPQMVRPILAPMTEGAWEQRHGEPTPEQRDKLRAMSAATDNVGLFFGEDIFVAFGAVILMHTFLQENGIPTEPLHIALWGIPTALFAFLIHSARLLRLERNLLRHGLPAAKLKGENA</sequence>
<dbReference type="Pfam" id="PF06149">
    <property type="entry name" value="DUF969"/>
    <property type="match status" value="1"/>
</dbReference>
<proteinExistence type="predicted"/>
<keyword evidence="1" id="KW-0472">Membrane</keyword>
<dbReference type="AlphaFoldDB" id="A0A2K4MI13"/>
<dbReference type="EMBL" id="PPTF01000107">
    <property type="protein sequence ID" value="POA96726.1"/>
    <property type="molecule type" value="Genomic_DNA"/>
</dbReference>
<gene>
    <name evidence="2" type="ORF">C2134_20930</name>
</gene>